<sequence length="949" mass="106981">MNLNLRDIQMLTLLFCIALTVPTVFSASDKDTPIFIVENAGGHTQIAIPTNQMSQPQKTQKITNLVKKAKSSDKAVKLEALIEIHRMLKDMMPLIDDFITAGVLDVFVDCLSKINASRPQLVANAMAALAIIAPRKAEPILEAQHVMIYLNYWLMNSTDEEVKKNAASILEYIMRKLFIKVNVYNQDEQLEGVITINRILKECYQNNSTSMLLINELVTAGVMGSLVDCLSKDNALHPQLVANAIMALAYIAPKKTEAILEAKNVIVYLSYWQTHSQNEGVKTNAASILKNITGKLHEKAKSKDPVAKLGAVTEIHRILKECQKEYSALMWMINELVTAGVMGSLVDCLSNASHPQLVANAIMALAYIAPRKTEAILEAKNVIVYLSYWQTHLQNEGVKTNAASILKNIMHKLVIKAKARGHEEKLEAVNKIREMFDLILKGNIDEQLINQLISANLFEFLVDCLSKHNAYQRQLVANAMAALAIIAPRKAYEIYRAKSCNVVGYLEDWIKDKTTDEEMLKNAISILKKFMTENFAREMDYRSFSNLFNSRNKDIFEEAMCAAYHLIKMNGRIYDETKATHIQSMIELCDDAKTFCGIIENNANGDKVTYKILLAMKSIILNPINQSAEVVKKVEDCRGVIEGLASDKSIAENIRRLLHIIDEIRRFKMDTTNISLDDVADSETKKALQTVMLPLQYSDRFQGFLSHQKSILLDGAQGSGKELLAKAAAKEWSAKLFSISSSVILSKKDDESVDFIKMLFQMAKNAQPSIIFIDEIDAFLRSGTGQRGKAQFLVEMDKLSSNPVYRVLVIGATDRPKEMDKDAIKRFAKRIFVENPSEEKREKMIRKIVEENQNVFELGDEEIHQLAARTENYSFDDLLALCQMVNLGILHNASEEKAQLRPIKMMDLANAIEYFKPKSDKAQNELKNEQKSNSKKRNGQEEEEESQIE</sequence>
<feature type="domain" description="AAA+ ATPase" evidence="3">
    <location>
        <begin position="707"/>
        <end position="837"/>
    </location>
</feature>
<dbReference type="SMART" id="SM00185">
    <property type="entry name" value="ARM"/>
    <property type="match status" value="4"/>
</dbReference>
<protein>
    <recommendedName>
        <fullName evidence="3">AAA+ ATPase domain-containing protein</fullName>
    </recommendedName>
</protein>
<name>A0ABD2KX27_9BILA</name>
<dbReference type="InterPro" id="IPR003593">
    <property type="entry name" value="AAA+_ATPase"/>
</dbReference>
<dbReference type="InterPro" id="IPR011989">
    <property type="entry name" value="ARM-like"/>
</dbReference>
<evidence type="ECO:0000313" key="5">
    <source>
        <dbReference type="Proteomes" id="UP001620626"/>
    </source>
</evidence>
<accession>A0ABD2KX27</accession>
<gene>
    <name evidence="4" type="ORF">niasHT_014206</name>
</gene>
<dbReference type="Gene3D" id="1.25.10.10">
    <property type="entry name" value="Leucine-rich Repeat Variant"/>
    <property type="match status" value="3"/>
</dbReference>
<dbReference type="EMBL" id="JBICBT010000616">
    <property type="protein sequence ID" value="KAL3107489.1"/>
    <property type="molecule type" value="Genomic_DNA"/>
</dbReference>
<dbReference type="SUPFAM" id="SSF48371">
    <property type="entry name" value="ARM repeat"/>
    <property type="match status" value="1"/>
</dbReference>
<dbReference type="InterPro" id="IPR027417">
    <property type="entry name" value="P-loop_NTPase"/>
</dbReference>
<dbReference type="InterPro" id="IPR000225">
    <property type="entry name" value="Armadillo"/>
</dbReference>
<keyword evidence="5" id="KW-1185">Reference proteome</keyword>
<feature type="chain" id="PRO_5044742757" description="AAA+ ATPase domain-containing protein" evidence="2">
    <location>
        <begin position="27"/>
        <end position="949"/>
    </location>
</feature>
<dbReference type="InterPro" id="IPR016024">
    <property type="entry name" value="ARM-type_fold"/>
</dbReference>
<reference evidence="4 5" key="1">
    <citation type="submission" date="2024-10" db="EMBL/GenBank/DDBJ databases">
        <authorList>
            <person name="Kim D."/>
        </authorList>
    </citation>
    <scope>NUCLEOTIDE SEQUENCE [LARGE SCALE GENOMIC DNA]</scope>
    <source>
        <strain evidence="4">BH-2024</strain>
    </source>
</reference>
<dbReference type="Pfam" id="PF00004">
    <property type="entry name" value="AAA"/>
    <property type="match status" value="1"/>
</dbReference>
<feature type="region of interest" description="Disordered" evidence="1">
    <location>
        <begin position="919"/>
        <end position="949"/>
    </location>
</feature>
<dbReference type="PANTHER" id="PTHR23074">
    <property type="entry name" value="AAA DOMAIN-CONTAINING"/>
    <property type="match status" value="1"/>
</dbReference>
<dbReference type="SUPFAM" id="SSF52540">
    <property type="entry name" value="P-loop containing nucleoside triphosphate hydrolases"/>
    <property type="match status" value="1"/>
</dbReference>
<proteinExistence type="predicted"/>
<organism evidence="4 5">
    <name type="scientific">Heterodera trifolii</name>
    <dbReference type="NCBI Taxonomy" id="157864"/>
    <lineage>
        <taxon>Eukaryota</taxon>
        <taxon>Metazoa</taxon>
        <taxon>Ecdysozoa</taxon>
        <taxon>Nematoda</taxon>
        <taxon>Chromadorea</taxon>
        <taxon>Rhabditida</taxon>
        <taxon>Tylenchina</taxon>
        <taxon>Tylenchomorpha</taxon>
        <taxon>Tylenchoidea</taxon>
        <taxon>Heteroderidae</taxon>
        <taxon>Heteroderinae</taxon>
        <taxon>Heterodera</taxon>
    </lineage>
</organism>
<dbReference type="InterPro" id="IPR003959">
    <property type="entry name" value="ATPase_AAA_core"/>
</dbReference>
<evidence type="ECO:0000256" key="1">
    <source>
        <dbReference type="SAM" id="MobiDB-lite"/>
    </source>
</evidence>
<dbReference type="Gene3D" id="3.40.50.300">
    <property type="entry name" value="P-loop containing nucleotide triphosphate hydrolases"/>
    <property type="match status" value="1"/>
</dbReference>
<keyword evidence="2" id="KW-0732">Signal</keyword>
<dbReference type="Gene3D" id="1.10.8.60">
    <property type="match status" value="1"/>
</dbReference>
<dbReference type="Proteomes" id="UP001620626">
    <property type="component" value="Unassembled WGS sequence"/>
</dbReference>
<evidence type="ECO:0000313" key="4">
    <source>
        <dbReference type="EMBL" id="KAL3107489.1"/>
    </source>
</evidence>
<feature type="compositionally biased region" description="Basic and acidic residues" evidence="1">
    <location>
        <begin position="919"/>
        <end position="932"/>
    </location>
</feature>
<comment type="caution">
    <text evidence="4">The sequence shown here is derived from an EMBL/GenBank/DDBJ whole genome shotgun (WGS) entry which is preliminary data.</text>
</comment>
<evidence type="ECO:0000256" key="2">
    <source>
        <dbReference type="SAM" id="SignalP"/>
    </source>
</evidence>
<dbReference type="AlphaFoldDB" id="A0ABD2KX27"/>
<dbReference type="PANTHER" id="PTHR23074:SF83">
    <property type="entry name" value="VACUOLAR PROTEIN SORTING-ASSOCIATED PROTEIN 4A"/>
    <property type="match status" value="1"/>
</dbReference>
<evidence type="ECO:0000259" key="3">
    <source>
        <dbReference type="SMART" id="SM00382"/>
    </source>
</evidence>
<dbReference type="SMART" id="SM00382">
    <property type="entry name" value="AAA"/>
    <property type="match status" value="1"/>
</dbReference>
<feature type="signal peptide" evidence="2">
    <location>
        <begin position="1"/>
        <end position="26"/>
    </location>
</feature>
<dbReference type="InterPro" id="IPR050304">
    <property type="entry name" value="MT-severing_AAA_ATPase"/>
</dbReference>